<dbReference type="Pfam" id="PF00440">
    <property type="entry name" value="TetR_N"/>
    <property type="match status" value="1"/>
</dbReference>
<dbReference type="InterPro" id="IPR036271">
    <property type="entry name" value="Tet_transcr_reg_TetR-rel_C_sf"/>
</dbReference>
<dbReference type="InterPro" id="IPR009057">
    <property type="entry name" value="Homeodomain-like_sf"/>
</dbReference>
<dbReference type="SUPFAM" id="SSF48498">
    <property type="entry name" value="Tetracyclin repressor-like, C-terminal domain"/>
    <property type="match status" value="1"/>
</dbReference>
<dbReference type="KEGG" id="nwl:NWFMUON74_37450"/>
<proteinExistence type="predicted"/>
<dbReference type="SUPFAM" id="SSF46689">
    <property type="entry name" value="Homeodomain-like"/>
    <property type="match status" value="1"/>
</dbReference>
<name>A0A7G1KP09_9NOCA</name>
<evidence type="ECO:0000256" key="1">
    <source>
        <dbReference type="ARBA" id="ARBA00023125"/>
    </source>
</evidence>
<dbReference type="PANTHER" id="PTHR30055">
    <property type="entry name" value="HTH-TYPE TRANSCRIPTIONAL REGULATOR RUTR"/>
    <property type="match status" value="1"/>
</dbReference>
<dbReference type="EMBL" id="AP023396">
    <property type="protein sequence ID" value="BCK55973.1"/>
    <property type="molecule type" value="Genomic_DNA"/>
</dbReference>
<accession>A0A7G1KP09</accession>
<dbReference type="GeneID" id="80348261"/>
<dbReference type="PROSITE" id="PS50977">
    <property type="entry name" value="HTH_TETR_2"/>
    <property type="match status" value="1"/>
</dbReference>
<dbReference type="RefSeq" id="WP_187683135.1">
    <property type="nucleotide sequence ID" value="NZ_AP023396.1"/>
</dbReference>
<feature type="domain" description="HTH tetR-type" evidence="3">
    <location>
        <begin position="1"/>
        <end position="61"/>
    </location>
</feature>
<organism evidence="4 5">
    <name type="scientific">Nocardia wallacei</name>
    <dbReference type="NCBI Taxonomy" id="480035"/>
    <lineage>
        <taxon>Bacteria</taxon>
        <taxon>Bacillati</taxon>
        <taxon>Actinomycetota</taxon>
        <taxon>Actinomycetes</taxon>
        <taxon>Mycobacteriales</taxon>
        <taxon>Nocardiaceae</taxon>
        <taxon>Nocardia</taxon>
    </lineage>
</organism>
<evidence type="ECO:0000313" key="4">
    <source>
        <dbReference type="EMBL" id="BCK55973.1"/>
    </source>
</evidence>
<dbReference type="PANTHER" id="PTHR30055:SF219">
    <property type="entry name" value="TRANSCRIPTIONAL REGULATORY PROTEIN"/>
    <property type="match status" value="1"/>
</dbReference>
<reference evidence="4 5" key="1">
    <citation type="submission" date="2020-08" db="EMBL/GenBank/DDBJ databases">
        <title>Genome Sequencing of Nocardia wallacei strain FMUON74 and assembly.</title>
        <authorList>
            <person name="Toyokawa M."/>
            <person name="Uesaka K."/>
        </authorList>
    </citation>
    <scope>NUCLEOTIDE SEQUENCE [LARGE SCALE GENOMIC DNA]</scope>
    <source>
        <strain evidence="4 5">FMUON74</strain>
    </source>
</reference>
<keyword evidence="1 2" id="KW-0238">DNA-binding</keyword>
<gene>
    <name evidence="4" type="primary">acrR_2</name>
    <name evidence="4" type="ORF">NWFMUON74_37450</name>
</gene>
<keyword evidence="5" id="KW-1185">Reference proteome</keyword>
<evidence type="ECO:0000256" key="2">
    <source>
        <dbReference type="PROSITE-ProRule" id="PRU00335"/>
    </source>
</evidence>
<dbReference type="PRINTS" id="PR00455">
    <property type="entry name" value="HTHTETR"/>
</dbReference>
<dbReference type="GO" id="GO:0003700">
    <property type="term" value="F:DNA-binding transcription factor activity"/>
    <property type="evidence" value="ECO:0007669"/>
    <property type="project" value="TreeGrafter"/>
</dbReference>
<protein>
    <submittedName>
        <fullName evidence="4">TetR family transcriptional regulator</fullName>
    </submittedName>
</protein>
<dbReference type="Gene3D" id="1.10.357.10">
    <property type="entry name" value="Tetracycline Repressor, domain 2"/>
    <property type="match status" value="1"/>
</dbReference>
<evidence type="ECO:0000259" key="3">
    <source>
        <dbReference type="PROSITE" id="PS50977"/>
    </source>
</evidence>
<sequence length="185" mass="19649">MGNREDLLAGARRCLFEKGYARTTVRDIATTAGVSMAAIGYHFGTKEALLTAALAEATQEWGADLEQALARVPDDAADPWLRFADRWDAVLATIAAHRGVWSATFDALAHPEARAELAGSLAEARAGLARVFDGADEDDAASPGAGTLYQALLTGIAAQYLIDPDRAPTGRELAESLRRLTAVPR</sequence>
<dbReference type="AlphaFoldDB" id="A0A7G1KP09"/>
<dbReference type="InterPro" id="IPR001647">
    <property type="entry name" value="HTH_TetR"/>
</dbReference>
<evidence type="ECO:0000313" key="5">
    <source>
        <dbReference type="Proteomes" id="UP000516173"/>
    </source>
</evidence>
<feature type="DNA-binding region" description="H-T-H motif" evidence="2">
    <location>
        <begin position="24"/>
        <end position="43"/>
    </location>
</feature>
<dbReference type="InterPro" id="IPR050109">
    <property type="entry name" value="HTH-type_TetR-like_transc_reg"/>
</dbReference>
<dbReference type="Proteomes" id="UP000516173">
    <property type="component" value="Chromosome"/>
</dbReference>
<dbReference type="GO" id="GO:0000976">
    <property type="term" value="F:transcription cis-regulatory region binding"/>
    <property type="evidence" value="ECO:0007669"/>
    <property type="project" value="TreeGrafter"/>
</dbReference>